<evidence type="ECO:0000313" key="1">
    <source>
        <dbReference type="EMBL" id="DAF46364.1"/>
    </source>
</evidence>
<reference evidence="1" key="1">
    <citation type="journal article" date="2021" name="Proc. Natl. Acad. Sci. U.S.A.">
        <title>A Catalog of Tens of Thousands of Viruses from Human Metagenomes Reveals Hidden Associations with Chronic Diseases.</title>
        <authorList>
            <person name="Tisza M.J."/>
            <person name="Buck C.B."/>
        </authorList>
    </citation>
    <scope>NUCLEOTIDE SEQUENCE</scope>
    <source>
        <strain evidence="1">CtsUe5</strain>
    </source>
</reference>
<sequence>MKFDILKFIDDACQDYLQGWRTKESVLNDIKSALDENSWQNQCDGKEAIDDVTGNGIGKVIETNNNVWAIHSYWCIKDNTEDNE</sequence>
<name>A0A8S5S5N7_9CAUD</name>
<organism evidence="1">
    <name type="scientific">Podoviridae sp. ctsUe5</name>
    <dbReference type="NCBI Taxonomy" id="2827750"/>
    <lineage>
        <taxon>Viruses</taxon>
        <taxon>Duplodnaviria</taxon>
        <taxon>Heunggongvirae</taxon>
        <taxon>Uroviricota</taxon>
        <taxon>Caudoviricetes</taxon>
    </lineage>
</organism>
<dbReference type="EMBL" id="BK032536">
    <property type="protein sequence ID" value="DAF46364.1"/>
    <property type="molecule type" value="Genomic_DNA"/>
</dbReference>
<accession>A0A8S5S5N7</accession>
<protein>
    <submittedName>
        <fullName evidence="1">Uncharacterized protein</fullName>
    </submittedName>
</protein>
<proteinExistence type="predicted"/>